<dbReference type="Proteomes" id="UP001497497">
    <property type="component" value="Unassembled WGS sequence"/>
</dbReference>
<evidence type="ECO:0008006" key="4">
    <source>
        <dbReference type="Google" id="ProtNLM"/>
    </source>
</evidence>
<keyword evidence="1" id="KW-0732">Signal</keyword>
<evidence type="ECO:0000313" key="2">
    <source>
        <dbReference type="EMBL" id="CAL1532175.1"/>
    </source>
</evidence>
<feature type="non-terminal residue" evidence="2">
    <location>
        <position position="101"/>
    </location>
</feature>
<reference evidence="2 3" key="1">
    <citation type="submission" date="2024-04" db="EMBL/GenBank/DDBJ databases">
        <authorList>
            <consortium name="Genoscope - CEA"/>
            <person name="William W."/>
        </authorList>
    </citation>
    <scope>NUCLEOTIDE SEQUENCE [LARGE SCALE GENOMIC DNA]</scope>
</reference>
<dbReference type="EMBL" id="CAXITT010000108">
    <property type="protein sequence ID" value="CAL1532175.1"/>
    <property type="molecule type" value="Genomic_DNA"/>
</dbReference>
<name>A0AAV2HE45_LYMST</name>
<keyword evidence="3" id="KW-1185">Reference proteome</keyword>
<dbReference type="AlphaFoldDB" id="A0AAV2HE45"/>
<sequence length="101" mass="10960">MCMTTIQALIELCLLCVFTPVASGCNPGWFGNSCNYQCHCSNNQCDVSGECTAGSKCNSEWFGPACQYQDLFSIAVISTIPTIDQSTLKDRDDNTCLEGNI</sequence>
<accession>A0AAV2HE45</accession>
<evidence type="ECO:0000256" key="1">
    <source>
        <dbReference type="SAM" id="SignalP"/>
    </source>
</evidence>
<gene>
    <name evidence="2" type="ORF">GSLYS_00006254001</name>
</gene>
<dbReference type="Gene3D" id="2.170.300.10">
    <property type="entry name" value="Tie2 ligand-binding domain superfamily"/>
    <property type="match status" value="1"/>
</dbReference>
<evidence type="ECO:0000313" key="3">
    <source>
        <dbReference type="Proteomes" id="UP001497497"/>
    </source>
</evidence>
<protein>
    <recommendedName>
        <fullName evidence="4">EGF-like domain-containing protein</fullName>
    </recommendedName>
</protein>
<proteinExistence type="predicted"/>
<comment type="caution">
    <text evidence="2">The sequence shown here is derived from an EMBL/GenBank/DDBJ whole genome shotgun (WGS) entry which is preliminary data.</text>
</comment>
<organism evidence="2 3">
    <name type="scientific">Lymnaea stagnalis</name>
    <name type="common">Great pond snail</name>
    <name type="synonym">Helix stagnalis</name>
    <dbReference type="NCBI Taxonomy" id="6523"/>
    <lineage>
        <taxon>Eukaryota</taxon>
        <taxon>Metazoa</taxon>
        <taxon>Spiralia</taxon>
        <taxon>Lophotrochozoa</taxon>
        <taxon>Mollusca</taxon>
        <taxon>Gastropoda</taxon>
        <taxon>Heterobranchia</taxon>
        <taxon>Euthyneura</taxon>
        <taxon>Panpulmonata</taxon>
        <taxon>Hygrophila</taxon>
        <taxon>Lymnaeoidea</taxon>
        <taxon>Lymnaeidae</taxon>
        <taxon>Lymnaea</taxon>
    </lineage>
</organism>
<feature type="chain" id="PRO_5043875484" description="EGF-like domain-containing protein" evidence="1">
    <location>
        <begin position="25"/>
        <end position="101"/>
    </location>
</feature>
<feature type="signal peptide" evidence="1">
    <location>
        <begin position="1"/>
        <end position="24"/>
    </location>
</feature>